<evidence type="ECO:0000259" key="8">
    <source>
        <dbReference type="Pfam" id="PF22466"/>
    </source>
</evidence>
<dbReference type="SUPFAM" id="SSF158573">
    <property type="entry name" value="GINS helical bundle-like"/>
    <property type="match status" value="1"/>
</dbReference>
<dbReference type="InterPro" id="IPR038437">
    <property type="entry name" value="GINS_Psf3_sf"/>
</dbReference>
<evidence type="ECO:0000256" key="3">
    <source>
        <dbReference type="ARBA" id="ARBA00022705"/>
    </source>
</evidence>
<evidence type="ECO:0000256" key="4">
    <source>
        <dbReference type="ARBA" id="ARBA00023242"/>
    </source>
</evidence>
<dbReference type="OrthoDB" id="10251744at2759"/>
<accession>A0A7I8V5C4</accession>
<evidence type="ECO:0000259" key="7">
    <source>
        <dbReference type="Pfam" id="PF05916"/>
    </source>
</evidence>
<dbReference type="SUPFAM" id="SSF160059">
    <property type="entry name" value="PriA/YqbF domain"/>
    <property type="match status" value="1"/>
</dbReference>
<dbReference type="InterPro" id="IPR021151">
    <property type="entry name" value="GINS_A"/>
</dbReference>
<feature type="domain" description="DNA replication complex GINS protein PSF3 N-terminal" evidence="8">
    <location>
        <begin position="16"/>
        <end position="67"/>
    </location>
</feature>
<feature type="domain" description="GINS subunit" evidence="7">
    <location>
        <begin position="87"/>
        <end position="179"/>
    </location>
</feature>
<evidence type="ECO:0000256" key="6">
    <source>
        <dbReference type="RuleBase" id="RU367161"/>
    </source>
</evidence>
<protein>
    <recommendedName>
        <fullName evidence="6">DNA replication complex GINS protein PSF3</fullName>
    </recommendedName>
</protein>
<dbReference type="GO" id="GO:0000811">
    <property type="term" value="C:GINS complex"/>
    <property type="evidence" value="ECO:0007669"/>
    <property type="project" value="UniProtKB-UniRule"/>
</dbReference>
<evidence type="ECO:0000313" key="9">
    <source>
        <dbReference type="EMBL" id="CAD5110735.1"/>
    </source>
</evidence>
<dbReference type="PANTHER" id="PTHR22768">
    <property type="entry name" value="DNA REPLICATION COMPLEX GINS PROTEIN PSF3"/>
    <property type="match status" value="1"/>
</dbReference>
<comment type="function">
    <text evidence="6">The GINS complex plays an essential role in the initiation of DNA replication.</text>
</comment>
<dbReference type="Pfam" id="PF22466">
    <property type="entry name" value="PSF3_N"/>
    <property type="match status" value="1"/>
</dbReference>
<evidence type="ECO:0000256" key="2">
    <source>
        <dbReference type="ARBA" id="ARBA00006343"/>
    </source>
</evidence>
<evidence type="ECO:0000313" key="10">
    <source>
        <dbReference type="Proteomes" id="UP000549394"/>
    </source>
</evidence>
<dbReference type="GO" id="GO:1902975">
    <property type="term" value="P:mitotic DNA replication initiation"/>
    <property type="evidence" value="ECO:0007669"/>
    <property type="project" value="TreeGrafter"/>
</dbReference>
<dbReference type="CDD" id="cd11713">
    <property type="entry name" value="GINS_A_psf3"/>
    <property type="match status" value="1"/>
</dbReference>
<comment type="similarity">
    <text evidence="2 6">Belongs to the GINS3/PSF3 family.</text>
</comment>
<proteinExistence type="inferred from homology"/>
<dbReference type="AlphaFoldDB" id="A0A7I8V5C4"/>
<dbReference type="InterPro" id="IPR010492">
    <property type="entry name" value="GINS_Psf3"/>
</dbReference>
<evidence type="ECO:0000256" key="1">
    <source>
        <dbReference type="ARBA" id="ARBA00004123"/>
    </source>
</evidence>
<dbReference type="PANTHER" id="PTHR22768:SF0">
    <property type="entry name" value="DNA REPLICATION COMPLEX GINS PROTEIN PSF3"/>
    <property type="match status" value="1"/>
</dbReference>
<dbReference type="Pfam" id="PF05916">
    <property type="entry name" value="Sld5"/>
    <property type="match status" value="1"/>
</dbReference>
<comment type="subunit">
    <text evidence="6">Component of the GINS complex.</text>
</comment>
<organism evidence="9 10">
    <name type="scientific">Dimorphilus gyrociliatus</name>
    <dbReference type="NCBI Taxonomy" id="2664684"/>
    <lineage>
        <taxon>Eukaryota</taxon>
        <taxon>Metazoa</taxon>
        <taxon>Spiralia</taxon>
        <taxon>Lophotrochozoa</taxon>
        <taxon>Annelida</taxon>
        <taxon>Polychaeta</taxon>
        <taxon>Polychaeta incertae sedis</taxon>
        <taxon>Dinophilidae</taxon>
        <taxon>Dimorphilus</taxon>
    </lineage>
</organism>
<dbReference type="CDD" id="cd21693">
    <property type="entry name" value="GINS_B_Psf3"/>
    <property type="match status" value="1"/>
</dbReference>
<dbReference type="Proteomes" id="UP000549394">
    <property type="component" value="Unassembled WGS sequence"/>
</dbReference>
<reference evidence="9 10" key="1">
    <citation type="submission" date="2020-08" db="EMBL/GenBank/DDBJ databases">
        <authorList>
            <person name="Hejnol A."/>
        </authorList>
    </citation>
    <scope>NUCLEOTIDE SEQUENCE [LARGE SCALE GENOMIC DNA]</scope>
</reference>
<sequence>MSQYYKNSRLNDDYLSIDSIMASQERVTSTFRTKIRNLGFLDIGSDARDLEVGVKMELPYWLAAFLCNKRRQIVEVETPKQYRAGQREILNADPVVVDLHKLGPHFYKFGSLFLSFQIPESLNISRCLLETFQGRFKHIMDISQNCLNEDLSKVKSKLDECEKVIFALGQDSLKDFQNWQTRESAKLKASKMIIQQRKRKRNELD</sequence>
<dbReference type="InterPro" id="IPR055221">
    <property type="entry name" value="PSF3_N"/>
</dbReference>
<comment type="caution">
    <text evidence="9">The sequence shown here is derived from an EMBL/GenBank/DDBJ whole genome shotgun (WGS) entry which is preliminary data.</text>
</comment>
<keyword evidence="10" id="KW-1185">Reference proteome</keyword>
<dbReference type="EMBL" id="CAJFCJ010000001">
    <property type="protein sequence ID" value="CAD5110735.1"/>
    <property type="molecule type" value="Genomic_DNA"/>
</dbReference>
<evidence type="ECO:0000256" key="5">
    <source>
        <dbReference type="ARBA" id="ARBA00045258"/>
    </source>
</evidence>
<keyword evidence="4 6" id="KW-0539">Nucleus</keyword>
<dbReference type="Gene3D" id="1.20.58.2050">
    <property type="match status" value="1"/>
</dbReference>
<comment type="function">
    <text evidence="5">Required for correct functioning of the GINS complex, a complex that plays an essential role in the initiation of DNA replication, and progression of DNA replication forks. GINS complex is a core component of CDC45-MCM-GINS (CMG) helicase, the molecular machine that unwinds template DNA during replication, and around which the replisome is built.</text>
</comment>
<gene>
    <name evidence="9" type="ORF">DGYR_LOCUS99</name>
</gene>
<dbReference type="InterPro" id="IPR036224">
    <property type="entry name" value="GINS_bundle-like_dom_sf"/>
</dbReference>
<name>A0A7I8V5C4_9ANNE</name>
<comment type="subcellular location">
    <subcellularLocation>
        <location evidence="1 6">Nucleus</location>
    </subcellularLocation>
</comment>
<keyword evidence="3 6" id="KW-0235">DNA replication</keyword>